<dbReference type="GO" id="GO:0004335">
    <property type="term" value="F:galactokinase activity"/>
    <property type="evidence" value="ECO:0007669"/>
    <property type="project" value="UniProtKB-EC"/>
</dbReference>
<keyword evidence="11" id="KW-1185">Reference proteome</keyword>
<evidence type="ECO:0000259" key="8">
    <source>
        <dbReference type="Pfam" id="PF08544"/>
    </source>
</evidence>
<dbReference type="Pfam" id="PF08544">
    <property type="entry name" value="GHMP_kinases_C"/>
    <property type="match status" value="1"/>
</dbReference>
<keyword evidence="5" id="KW-0067">ATP-binding</keyword>
<evidence type="ECO:0000259" key="7">
    <source>
        <dbReference type="Pfam" id="PF00288"/>
    </source>
</evidence>
<evidence type="ECO:0000313" key="11">
    <source>
        <dbReference type="Proteomes" id="UP000277858"/>
    </source>
</evidence>
<dbReference type="SUPFAM" id="SSF54211">
    <property type="entry name" value="Ribosomal protein S5 domain 2-like"/>
    <property type="match status" value="1"/>
</dbReference>
<proteinExistence type="inferred from homology"/>
<evidence type="ECO:0000313" key="10">
    <source>
        <dbReference type="EMBL" id="VEI03946.1"/>
    </source>
</evidence>
<dbReference type="EMBL" id="LR134473">
    <property type="protein sequence ID" value="VEI03946.1"/>
    <property type="molecule type" value="Genomic_DNA"/>
</dbReference>
<feature type="domain" description="GHMP kinase N-terminal" evidence="7">
    <location>
        <begin position="84"/>
        <end position="140"/>
    </location>
</feature>
<dbReference type="RefSeq" id="WP_028702673.1">
    <property type="nucleotide sequence ID" value="NZ_CP040635.1"/>
</dbReference>
<sequence length="407" mass="43190">MSRTDATVRWFVPGRIEVLGKHTDYAGGRTLVAAVDRGVTITCTPPEEPPRHAGIIARSTALPGDLRISAGTDPQLPPGHWGRYVQTVVDRLTDNFGPLAPCGITISSDLPLASGMSSSSALVSSLVLALADANGFTGSRRWTRDVTSRTDLAQYLACVENGMSFKDLTGAAGVGTFGGSEDHTAMVLSETGRLGEFRFCPIRLERRVDFAEDLCLVVLVSGVAAEKTGAARDLYNRASLSTREILRRWNTATGRQDAVLADALAADPGALRLHRLIADDGWLTRRLDHFLAESEQIIPAAISALGAGDLAGFGAAVDESQRIADCLLGNQVPETIALARIARQDLSAVASCSFGAGFGGSVWACVPRSDAEDFAAQWLGRYASRFPDPAARATTMVTRPGPAARRL</sequence>
<dbReference type="InterPro" id="IPR019539">
    <property type="entry name" value="GalKase_N"/>
</dbReference>
<protein>
    <submittedName>
        <fullName evidence="10">Galactokinase</fullName>
        <ecNumber evidence="10">2.7.1.6</ecNumber>
    </submittedName>
</protein>
<dbReference type="Gene3D" id="3.30.230.10">
    <property type="match status" value="1"/>
</dbReference>
<dbReference type="GeneID" id="82884930"/>
<reference evidence="10 11" key="1">
    <citation type="submission" date="2018-12" db="EMBL/GenBank/DDBJ databases">
        <authorList>
            <consortium name="Pathogen Informatics"/>
        </authorList>
    </citation>
    <scope>NUCLEOTIDE SEQUENCE [LARGE SCALE GENOMIC DNA]</scope>
    <source>
        <strain evidence="10 11">NCTC13652</strain>
    </source>
</reference>
<dbReference type="Pfam" id="PF10509">
    <property type="entry name" value="GalKase_gal_bdg"/>
    <property type="match status" value="1"/>
</dbReference>
<evidence type="ECO:0000256" key="1">
    <source>
        <dbReference type="ARBA" id="ARBA00006566"/>
    </source>
</evidence>
<dbReference type="PANTHER" id="PTHR10457">
    <property type="entry name" value="MEVALONATE KINASE/GALACTOKINASE"/>
    <property type="match status" value="1"/>
</dbReference>
<keyword evidence="6" id="KW-0119">Carbohydrate metabolism</keyword>
<keyword evidence="2 10" id="KW-0808">Transferase</keyword>
<feature type="domain" description="Galactokinase N-terminal" evidence="9">
    <location>
        <begin position="8"/>
        <end position="44"/>
    </location>
</feature>
<evidence type="ECO:0000256" key="2">
    <source>
        <dbReference type="ARBA" id="ARBA00022679"/>
    </source>
</evidence>
<keyword evidence="4 10" id="KW-0418">Kinase</keyword>
<dbReference type="PANTHER" id="PTHR10457:SF7">
    <property type="entry name" value="GALACTOKINASE-RELATED"/>
    <property type="match status" value="1"/>
</dbReference>
<dbReference type="GO" id="GO:0005524">
    <property type="term" value="F:ATP binding"/>
    <property type="evidence" value="ECO:0007669"/>
    <property type="project" value="UniProtKB-KW"/>
</dbReference>
<dbReference type="AlphaFoldDB" id="A0A3S4US57"/>
<dbReference type="EC" id="2.7.1.6" evidence="10"/>
<dbReference type="InterPro" id="IPR020568">
    <property type="entry name" value="Ribosomal_Su5_D2-typ_SF"/>
</dbReference>
<dbReference type="InterPro" id="IPR006204">
    <property type="entry name" value="GHMP_kinase_N_dom"/>
</dbReference>
<dbReference type="GO" id="GO:0006012">
    <property type="term" value="P:galactose metabolic process"/>
    <property type="evidence" value="ECO:0007669"/>
    <property type="project" value="UniProtKB-KW"/>
</dbReference>
<evidence type="ECO:0000256" key="4">
    <source>
        <dbReference type="ARBA" id="ARBA00022777"/>
    </source>
</evidence>
<name>A0A3S4US57_9ACTN</name>
<keyword evidence="3" id="KW-0547">Nucleotide-binding</keyword>
<dbReference type="SUPFAM" id="SSF55060">
    <property type="entry name" value="GHMP Kinase, C-terminal domain"/>
    <property type="match status" value="1"/>
</dbReference>
<dbReference type="InterPro" id="IPR036554">
    <property type="entry name" value="GHMP_kinase_C_sf"/>
</dbReference>
<dbReference type="InterPro" id="IPR006203">
    <property type="entry name" value="GHMP_knse_ATP-bd_CS"/>
</dbReference>
<dbReference type="Gene3D" id="3.30.70.890">
    <property type="entry name" value="GHMP kinase, C-terminal domain"/>
    <property type="match status" value="1"/>
</dbReference>
<dbReference type="PROSITE" id="PS00627">
    <property type="entry name" value="GHMP_KINASES_ATP"/>
    <property type="match status" value="1"/>
</dbReference>
<dbReference type="InterPro" id="IPR014721">
    <property type="entry name" value="Ribsml_uS5_D2-typ_fold_subgr"/>
</dbReference>
<keyword evidence="6" id="KW-0299">Galactose metabolism</keyword>
<feature type="domain" description="GHMP kinase C-terminal" evidence="8">
    <location>
        <begin position="301"/>
        <end position="378"/>
    </location>
</feature>
<dbReference type="GO" id="GO:0005829">
    <property type="term" value="C:cytosol"/>
    <property type="evidence" value="ECO:0007669"/>
    <property type="project" value="TreeGrafter"/>
</dbReference>
<evidence type="ECO:0000259" key="9">
    <source>
        <dbReference type="Pfam" id="PF10509"/>
    </source>
</evidence>
<dbReference type="Pfam" id="PF00288">
    <property type="entry name" value="GHMP_kinases_N"/>
    <property type="match status" value="1"/>
</dbReference>
<evidence type="ECO:0000256" key="5">
    <source>
        <dbReference type="ARBA" id="ARBA00022840"/>
    </source>
</evidence>
<dbReference type="InterPro" id="IPR000705">
    <property type="entry name" value="Galactokinase"/>
</dbReference>
<dbReference type="InterPro" id="IPR013750">
    <property type="entry name" value="GHMP_kinase_C_dom"/>
</dbReference>
<dbReference type="InterPro" id="IPR006206">
    <property type="entry name" value="Mevalonate/galactokinase"/>
</dbReference>
<gene>
    <name evidence="10" type="primary">galK_2</name>
    <name evidence="10" type="ORF">NCTC13652_02164</name>
</gene>
<dbReference type="PIRSF" id="PIRSF000530">
    <property type="entry name" value="Galactokinase"/>
    <property type="match status" value="1"/>
</dbReference>
<dbReference type="Proteomes" id="UP000277858">
    <property type="component" value="Chromosome"/>
</dbReference>
<dbReference type="PRINTS" id="PR00959">
    <property type="entry name" value="MEVGALKINASE"/>
</dbReference>
<comment type="similarity">
    <text evidence="1">Belongs to the GHMP kinase family. GalK subfamily.</text>
</comment>
<dbReference type="STRING" id="1122997.GCA_000425285_00950"/>
<dbReference type="PRINTS" id="PR00473">
    <property type="entry name" value="GALCTOKINASE"/>
</dbReference>
<accession>A0A3S4US57</accession>
<evidence type="ECO:0000256" key="3">
    <source>
        <dbReference type="ARBA" id="ARBA00022741"/>
    </source>
</evidence>
<evidence type="ECO:0000256" key="6">
    <source>
        <dbReference type="ARBA" id="ARBA00023144"/>
    </source>
</evidence>
<organism evidence="10 11">
    <name type="scientific">Acidipropionibacterium jensenii</name>
    <dbReference type="NCBI Taxonomy" id="1749"/>
    <lineage>
        <taxon>Bacteria</taxon>
        <taxon>Bacillati</taxon>
        <taxon>Actinomycetota</taxon>
        <taxon>Actinomycetes</taxon>
        <taxon>Propionibacteriales</taxon>
        <taxon>Propionibacteriaceae</taxon>
        <taxon>Acidipropionibacterium</taxon>
    </lineage>
</organism>